<dbReference type="Proteomes" id="UP001187343">
    <property type="component" value="Unassembled WGS sequence"/>
</dbReference>
<organism evidence="1 2">
    <name type="scientific">Cirrhinus molitorella</name>
    <name type="common">mud carp</name>
    <dbReference type="NCBI Taxonomy" id="172907"/>
    <lineage>
        <taxon>Eukaryota</taxon>
        <taxon>Metazoa</taxon>
        <taxon>Chordata</taxon>
        <taxon>Craniata</taxon>
        <taxon>Vertebrata</taxon>
        <taxon>Euteleostomi</taxon>
        <taxon>Actinopterygii</taxon>
        <taxon>Neopterygii</taxon>
        <taxon>Teleostei</taxon>
        <taxon>Ostariophysi</taxon>
        <taxon>Cypriniformes</taxon>
        <taxon>Cyprinidae</taxon>
        <taxon>Labeoninae</taxon>
        <taxon>Labeonini</taxon>
        <taxon>Cirrhinus</taxon>
    </lineage>
</organism>
<name>A0AA88PEP1_9TELE</name>
<comment type="caution">
    <text evidence="1">The sequence shown here is derived from an EMBL/GenBank/DDBJ whole genome shotgun (WGS) entry which is preliminary data.</text>
</comment>
<reference evidence="1" key="1">
    <citation type="submission" date="2023-08" db="EMBL/GenBank/DDBJ databases">
        <title>Chromosome-level Genome Assembly of mud carp (Cirrhinus molitorella).</title>
        <authorList>
            <person name="Liu H."/>
        </authorList>
    </citation>
    <scope>NUCLEOTIDE SEQUENCE</scope>
    <source>
        <strain evidence="1">Prfri</strain>
        <tissue evidence="1">Muscle</tissue>
    </source>
</reference>
<evidence type="ECO:0000313" key="1">
    <source>
        <dbReference type="EMBL" id="KAK2876991.1"/>
    </source>
</evidence>
<keyword evidence="2" id="KW-1185">Reference proteome</keyword>
<dbReference type="AlphaFoldDB" id="A0AA88PEP1"/>
<gene>
    <name evidence="1" type="ORF">Q8A67_021087</name>
</gene>
<accession>A0AA88PEP1</accession>
<sequence>MSACAVASGNDELSRRSAELISPTHLTASDSLLTQKGILLVCPQAVQPSQIHKRLIQDRSIYSAISSHTIKDDRSLC</sequence>
<evidence type="ECO:0000313" key="2">
    <source>
        <dbReference type="Proteomes" id="UP001187343"/>
    </source>
</evidence>
<protein>
    <submittedName>
        <fullName evidence="1">Uncharacterized protein</fullName>
    </submittedName>
</protein>
<dbReference type="EMBL" id="JAUYZG010000020">
    <property type="protein sequence ID" value="KAK2876991.1"/>
    <property type="molecule type" value="Genomic_DNA"/>
</dbReference>
<proteinExistence type="predicted"/>